<dbReference type="PROSITE" id="PS50065">
    <property type="entry name" value="HMG_COA_REDUCTASE_4"/>
    <property type="match status" value="1"/>
</dbReference>
<dbReference type="InterPro" id="IPR002202">
    <property type="entry name" value="HMG_CoA_Rdtase"/>
</dbReference>
<evidence type="ECO:0000259" key="19">
    <source>
        <dbReference type="PROSITE" id="PS50156"/>
    </source>
</evidence>
<keyword evidence="14" id="KW-0560">Oxidoreductase</keyword>
<dbReference type="EMBL" id="CAJMWT010002058">
    <property type="protein sequence ID" value="CAE6431154.1"/>
    <property type="molecule type" value="Genomic_DNA"/>
</dbReference>
<evidence type="ECO:0000256" key="7">
    <source>
        <dbReference type="ARBA" id="ARBA00022692"/>
    </source>
</evidence>
<dbReference type="Gene3D" id="1.10.3270.10">
    <property type="entry name" value="HMGR, N-terminal domain"/>
    <property type="match status" value="1"/>
</dbReference>
<dbReference type="GO" id="GO:0004420">
    <property type="term" value="F:hydroxymethylglutaryl-CoA reductase (NADPH) activity"/>
    <property type="evidence" value="ECO:0007669"/>
    <property type="project" value="UniProtKB-EC"/>
</dbReference>
<feature type="region of interest" description="Disordered" evidence="17">
    <location>
        <begin position="949"/>
        <end position="970"/>
    </location>
</feature>
<evidence type="ECO:0000256" key="4">
    <source>
        <dbReference type="ARBA" id="ARBA00009225"/>
    </source>
</evidence>
<keyword evidence="12" id="KW-0521">NADP</keyword>
<comment type="pathway">
    <text evidence="2">Carbohydrate degradation; glycolysis; D-glyceraldehyde 3-phosphate and glycerone phosphate from D-glucose: step 1/4.</text>
</comment>
<keyword evidence="6" id="KW-0808">Transferase</keyword>
<dbReference type="InterPro" id="IPR009029">
    <property type="entry name" value="HMG_CoA_Rdtase_sub-bd_dom_sf"/>
</dbReference>
<dbReference type="EC" id="1.1.1.34" evidence="5"/>
<evidence type="ECO:0000256" key="8">
    <source>
        <dbReference type="ARBA" id="ARBA00022741"/>
    </source>
</evidence>
<evidence type="ECO:0000256" key="1">
    <source>
        <dbReference type="ARBA" id="ARBA00004477"/>
    </source>
</evidence>
<feature type="transmembrane region" description="Helical" evidence="18">
    <location>
        <begin position="97"/>
        <end position="121"/>
    </location>
</feature>
<dbReference type="SUPFAM" id="SSF53067">
    <property type="entry name" value="Actin-like ATPase domain"/>
    <property type="match status" value="2"/>
</dbReference>
<comment type="similarity">
    <text evidence="4">Belongs to the hexokinase family.</text>
</comment>
<dbReference type="FunFam" id="3.90.770.10:FF:000001">
    <property type="entry name" value="3-hydroxy-3-methylglutaryl coenzyme A reductase"/>
    <property type="match status" value="1"/>
</dbReference>
<feature type="compositionally biased region" description="Polar residues" evidence="17">
    <location>
        <begin position="955"/>
        <end position="970"/>
    </location>
</feature>
<evidence type="ECO:0000256" key="17">
    <source>
        <dbReference type="SAM" id="MobiDB-lite"/>
    </source>
</evidence>
<dbReference type="GO" id="GO:0006096">
    <property type="term" value="P:glycolytic process"/>
    <property type="evidence" value="ECO:0007669"/>
    <property type="project" value="UniProtKB-UniPathway"/>
</dbReference>
<dbReference type="InterPro" id="IPR023282">
    <property type="entry name" value="HMG_CoA_Rdtase_N"/>
</dbReference>
<evidence type="ECO:0000256" key="9">
    <source>
        <dbReference type="ARBA" id="ARBA00022777"/>
    </source>
</evidence>
<keyword evidence="8" id="KW-0547">Nucleotide-binding</keyword>
<dbReference type="FunFam" id="3.40.367.20:FF:000009">
    <property type="entry name" value="Phosphotransferase"/>
    <property type="match status" value="1"/>
</dbReference>
<keyword evidence="7 18" id="KW-0812">Transmembrane</keyword>
<accession>A0A8H2XRP8</accession>
<keyword evidence="10" id="KW-0256">Endoplasmic reticulum</keyword>
<evidence type="ECO:0000313" key="21">
    <source>
        <dbReference type="Proteomes" id="UP000663843"/>
    </source>
</evidence>
<dbReference type="InterPro" id="IPR053958">
    <property type="entry name" value="HMGCR/SNAP/NPC1-like_SSD"/>
</dbReference>
<dbReference type="GO" id="GO:0015936">
    <property type="term" value="P:coenzyme A metabolic process"/>
    <property type="evidence" value="ECO:0007669"/>
    <property type="project" value="InterPro"/>
</dbReference>
<dbReference type="PANTHER" id="PTHR10572:SF24">
    <property type="entry name" value="3-HYDROXY-3-METHYLGLUTARYL-COENZYME A REDUCTASE"/>
    <property type="match status" value="1"/>
</dbReference>
<feature type="transmembrane region" description="Helical" evidence="18">
    <location>
        <begin position="175"/>
        <end position="196"/>
    </location>
</feature>
<dbReference type="InterPro" id="IPR019807">
    <property type="entry name" value="Hexokinase_BS"/>
</dbReference>
<keyword evidence="13 18" id="KW-1133">Transmembrane helix</keyword>
<dbReference type="PANTHER" id="PTHR10572">
    <property type="entry name" value="3-HYDROXY-3-METHYLGLUTARYL-COENZYME A REDUCTASE"/>
    <property type="match status" value="1"/>
</dbReference>
<protein>
    <recommendedName>
        <fullName evidence="5">hydroxymethylglutaryl-CoA reductase (NADPH)</fullName>
        <ecNumber evidence="5">1.1.1.34</ecNumber>
    </recommendedName>
</protein>
<feature type="domain" description="SSD" evidence="19">
    <location>
        <begin position="1"/>
        <end position="120"/>
    </location>
</feature>
<evidence type="ECO:0000256" key="12">
    <source>
        <dbReference type="ARBA" id="ARBA00022857"/>
    </source>
</evidence>
<dbReference type="Gene3D" id="3.40.367.20">
    <property type="match status" value="1"/>
</dbReference>
<dbReference type="GO" id="GO:0006696">
    <property type="term" value="P:ergosterol biosynthetic process"/>
    <property type="evidence" value="ECO:0007669"/>
    <property type="project" value="TreeGrafter"/>
</dbReference>
<reference evidence="20" key="1">
    <citation type="submission" date="2021-01" db="EMBL/GenBank/DDBJ databases">
        <authorList>
            <person name="Kaushik A."/>
        </authorList>
    </citation>
    <scope>NUCLEOTIDE SEQUENCE</scope>
    <source>
        <strain evidence="20">AG2-2IIIB</strain>
    </source>
</reference>
<comment type="caution">
    <text evidence="20">The sequence shown here is derived from an EMBL/GenBank/DDBJ whole genome shotgun (WGS) entry which is preliminary data.</text>
</comment>
<dbReference type="SUPFAM" id="SSF55035">
    <property type="entry name" value="NAD-binding domain of HMG-CoA reductase"/>
    <property type="match status" value="1"/>
</dbReference>
<dbReference type="Pfam" id="PF03727">
    <property type="entry name" value="Hexokinase_2"/>
    <property type="match status" value="1"/>
</dbReference>
<evidence type="ECO:0000256" key="13">
    <source>
        <dbReference type="ARBA" id="ARBA00022989"/>
    </source>
</evidence>
<dbReference type="InterPro" id="IPR009023">
    <property type="entry name" value="HMG_CoA_Rdtase_NAD(P)-bd_sf"/>
</dbReference>
<dbReference type="InterPro" id="IPR001312">
    <property type="entry name" value="Hexokinase"/>
</dbReference>
<dbReference type="Pfam" id="PF00349">
    <property type="entry name" value="Hexokinase_1"/>
    <property type="match status" value="1"/>
</dbReference>
<dbReference type="GO" id="GO:0005789">
    <property type="term" value="C:endoplasmic reticulum membrane"/>
    <property type="evidence" value="ECO:0007669"/>
    <property type="project" value="UniProtKB-SubCell"/>
</dbReference>
<comment type="similarity">
    <text evidence="3">Belongs to the HMG-CoA reductase family.</text>
</comment>
<organism evidence="20 21">
    <name type="scientific">Rhizoctonia solani</name>
    <dbReference type="NCBI Taxonomy" id="456999"/>
    <lineage>
        <taxon>Eukaryota</taxon>
        <taxon>Fungi</taxon>
        <taxon>Dikarya</taxon>
        <taxon>Basidiomycota</taxon>
        <taxon>Agaricomycotina</taxon>
        <taxon>Agaricomycetes</taxon>
        <taxon>Cantharellales</taxon>
        <taxon>Ceratobasidiaceae</taxon>
        <taxon>Rhizoctonia</taxon>
    </lineage>
</organism>
<sequence>LVITVGFDKPLRIARAVFSHPSFAPNSGIATPARRSLLSSPTPSALKSVNSAKTAAQVVREAVDSVGPGVVRDYAIEIAVLGVGAASGVGGLKEFCALAALILACDCAALFTFYVAILNVMTEVNRIKTLRSAKRSERTPVEEPLPVQKRISNTLFGVKGSGADEVESPAARLKLLLIVAFLSLHVLNLCTTLTPATALKRHTYFSHIQRTTQQPSSRVDLSSPIIAAALNQIVNDAGGEALLVRAGPPVHVKVIAPLASKKLNASAKDVQFDSSRSEGRFDSFMSEWSTLVGDPVLSKWIVLALAVSVFLNGYLLKGIGSGAAGHGFPVKSPGVVTFAGAVDYAAKDEEKKEESKPVANGRLNGALQVDTGSDVPVPVPEPSPSPELPIVREREEVAINTPPGTPSGEKPSIGRREYDEVLQIFEAEGPSSLTDEEVILLGQRGKIAPYALEKVLGDFERAVRIRRALISRSSATKTLEASALPMKDYDYGRVQGACCENVVGYMPIPLGIAGPLIIDGESYPIPMATAEGTLVASTSRGCKALNAGGGVTTVLTQDAMTRGPAIEFPSITSGGGVTTVLTQDAMTRGPAIEFPSITLAAQAKRWIDSPKGASILREAFDSTSRFARLQKLKTTLAGRTLYVRFATSTGDAMGMNMISKGTEKALETMSEYFPEMNVLALSGNYCTDKKPAAINWIEGRGKSVVAEAVIPGKVVKSVLKTTVADLVNLNIKKNLIGSAMAGSIGGFNAHAANILTAMFLATGQDPAQNVESSNCMTLMEAINGGEDLLVTCSMPSIECGTVGGGTILEPQGAMLEMLGLRGAHPTSPGHNARRLARVICAAVMAGELSLMSALAAGHLIKAHMAHNRSAPATPLASRPMTPMFAPLNNFPPRSGSVSNGSLVHGRDGGAGAGGLVCPSTTTSTTMASAIKPLLPHLTDDDVVKAIRRPSFHHSPGNSRRGSGSLTTPSGMTLAYHTRTQDEHDLPHATKKTMTDHLRKYESLFTLTPQRMRMIVDSFDETLEKGLAEYDQVVPMIPTFVFGWPHGQEAGDFLAVDLGGTNLRVCLVTLLTNGKFEITQTKYRLTEEQKQEDGEKLFDFCAECLKTFIHSHLGEGLQLGPDGTLPLGFTFSYPCAQDRIDHGKLIRWTKGFGAPNTEGHDVAEMFRKSLERAKVPITLTALINDTTGTLIASSYVNPRTKIAVILGTGCNAAYMEKISNIQKINHLGLPGDAEMAINCEWGAFDSFEHQHLPRTKYDVIVDETSNKPGEQAFEKLISGRYLGEILRLIICELIDEGVLFLGQNTYKIEKAYSFDTAFLSLMESDPTDELLTVVGIFTHFYGIETTLAERQFFRALAKLVGRRAARLSACGIAALVTKGGYLDEGCSVAADGSLYSKYPGFPERVHEALTDIFGDKGKNIVTHHAEDGSGMGAALIAAMTAERRAKQLYNNC</sequence>
<evidence type="ECO:0000256" key="5">
    <source>
        <dbReference type="ARBA" id="ARBA00012999"/>
    </source>
</evidence>
<evidence type="ECO:0000256" key="6">
    <source>
        <dbReference type="ARBA" id="ARBA00022679"/>
    </source>
</evidence>
<dbReference type="FunFam" id="1.10.3270.10:FF:000001">
    <property type="entry name" value="3-hydroxy-3-methylglutaryl coenzyme A reductase"/>
    <property type="match status" value="1"/>
</dbReference>
<dbReference type="InterPro" id="IPR023076">
    <property type="entry name" value="HMG_CoA_Rdtase_CS"/>
</dbReference>
<dbReference type="PROSITE" id="PS00378">
    <property type="entry name" value="HEXOKINASE_1"/>
    <property type="match status" value="1"/>
</dbReference>
<dbReference type="GO" id="GO:0005524">
    <property type="term" value="F:ATP binding"/>
    <property type="evidence" value="ECO:0007669"/>
    <property type="project" value="UniProtKB-KW"/>
</dbReference>
<dbReference type="CDD" id="cd24087">
    <property type="entry name" value="ASKHA_NBD_HK1-2_fungi"/>
    <property type="match status" value="1"/>
</dbReference>
<dbReference type="UniPathway" id="UPA00109">
    <property type="reaction ID" value="UER00180"/>
</dbReference>
<evidence type="ECO:0000256" key="2">
    <source>
        <dbReference type="ARBA" id="ARBA00004888"/>
    </source>
</evidence>
<dbReference type="PROSITE" id="PS50156">
    <property type="entry name" value="SSD"/>
    <property type="match status" value="1"/>
</dbReference>
<feature type="non-terminal residue" evidence="20">
    <location>
        <position position="1451"/>
    </location>
</feature>
<proteinExistence type="inferred from homology"/>
<dbReference type="PRINTS" id="PR00475">
    <property type="entry name" value="HEXOKINASE"/>
</dbReference>
<dbReference type="Gene3D" id="3.30.70.420">
    <property type="entry name" value="Hydroxymethylglutaryl-CoA reductase, class I/II, NAD/NADP-binding domain"/>
    <property type="match status" value="1"/>
</dbReference>
<dbReference type="InterPro" id="IPR000731">
    <property type="entry name" value="SSD"/>
</dbReference>
<dbReference type="PROSITE" id="PS01192">
    <property type="entry name" value="HMG_COA_REDUCTASE_3"/>
    <property type="match status" value="1"/>
</dbReference>
<evidence type="ECO:0000256" key="16">
    <source>
        <dbReference type="ARBA" id="ARBA00023152"/>
    </source>
</evidence>
<dbReference type="InterPro" id="IPR022673">
    <property type="entry name" value="Hexokinase_C"/>
</dbReference>
<dbReference type="PROSITE" id="PS00066">
    <property type="entry name" value="HMG_COA_REDUCTASE_1"/>
    <property type="match status" value="1"/>
</dbReference>
<dbReference type="GO" id="GO:0019318">
    <property type="term" value="P:hexose metabolic process"/>
    <property type="evidence" value="ECO:0007669"/>
    <property type="project" value="UniProtKB-ARBA"/>
</dbReference>
<evidence type="ECO:0000313" key="20">
    <source>
        <dbReference type="EMBL" id="CAE6431154.1"/>
    </source>
</evidence>
<comment type="subcellular location">
    <subcellularLocation>
        <location evidence="1">Endoplasmic reticulum membrane</location>
        <topology evidence="1">Multi-pass membrane protein</topology>
    </subcellularLocation>
</comment>
<dbReference type="CDD" id="cd00643">
    <property type="entry name" value="HMG-CoA_reductase_classI"/>
    <property type="match status" value="1"/>
</dbReference>
<dbReference type="Pfam" id="PF00368">
    <property type="entry name" value="HMG-CoA_red"/>
    <property type="match status" value="1"/>
</dbReference>
<name>A0A8H2XRP8_9AGAM</name>
<evidence type="ECO:0000256" key="10">
    <source>
        <dbReference type="ARBA" id="ARBA00022824"/>
    </source>
</evidence>
<dbReference type="FunFam" id="3.30.420.40:FF:000156">
    <property type="entry name" value="Phosphotransferase"/>
    <property type="match status" value="1"/>
</dbReference>
<keyword evidence="9" id="KW-0418">Kinase</keyword>
<dbReference type="SUPFAM" id="SSF56542">
    <property type="entry name" value="Substrate-binding domain of HMG-CoA reductase"/>
    <property type="match status" value="1"/>
</dbReference>
<keyword evidence="11" id="KW-0067">ATP-binding</keyword>
<dbReference type="GO" id="GO:0004396">
    <property type="term" value="F:hexokinase activity"/>
    <property type="evidence" value="ECO:0007669"/>
    <property type="project" value="InterPro"/>
</dbReference>
<gene>
    <name evidence="20" type="ORF">RDB_LOCUS64295</name>
</gene>
<evidence type="ECO:0000256" key="18">
    <source>
        <dbReference type="SAM" id="Phobius"/>
    </source>
</evidence>
<keyword evidence="15 18" id="KW-0472">Membrane</keyword>
<dbReference type="GO" id="GO:0005778">
    <property type="term" value="C:peroxisomal membrane"/>
    <property type="evidence" value="ECO:0007669"/>
    <property type="project" value="TreeGrafter"/>
</dbReference>
<keyword evidence="16" id="KW-0324">Glycolysis</keyword>
<dbReference type="FunFam" id="3.30.70.420:FF:000001">
    <property type="entry name" value="3-hydroxy-3-methylglutaryl coenzyme A reductase"/>
    <property type="match status" value="1"/>
</dbReference>
<dbReference type="Proteomes" id="UP000663843">
    <property type="component" value="Unassembled WGS sequence"/>
</dbReference>
<dbReference type="Gene3D" id="3.90.770.10">
    <property type="entry name" value="3-hydroxy-3-methylglutaryl-coenzyme A Reductase, Chain A, domain 2"/>
    <property type="match status" value="2"/>
</dbReference>
<dbReference type="GO" id="GO:0005536">
    <property type="term" value="F:D-glucose binding"/>
    <property type="evidence" value="ECO:0007669"/>
    <property type="project" value="InterPro"/>
</dbReference>
<dbReference type="InterPro" id="IPR004554">
    <property type="entry name" value="HMG_CoA_Rdtase_eu_arc"/>
</dbReference>
<dbReference type="GO" id="GO:0008299">
    <property type="term" value="P:isoprenoid biosynthetic process"/>
    <property type="evidence" value="ECO:0007669"/>
    <property type="project" value="InterPro"/>
</dbReference>
<dbReference type="PROSITE" id="PS51748">
    <property type="entry name" value="HEXOKINASE_2"/>
    <property type="match status" value="1"/>
</dbReference>
<evidence type="ECO:0000256" key="11">
    <source>
        <dbReference type="ARBA" id="ARBA00022840"/>
    </source>
</evidence>
<dbReference type="GO" id="GO:0001678">
    <property type="term" value="P:intracellular glucose homeostasis"/>
    <property type="evidence" value="ECO:0007669"/>
    <property type="project" value="InterPro"/>
</dbReference>
<dbReference type="InterPro" id="IPR022672">
    <property type="entry name" value="Hexokinase_N"/>
</dbReference>
<dbReference type="Gene3D" id="3.30.420.40">
    <property type="match status" value="1"/>
</dbReference>
<dbReference type="Pfam" id="PF12349">
    <property type="entry name" value="Sterol-sensing"/>
    <property type="match status" value="1"/>
</dbReference>
<evidence type="ECO:0000256" key="3">
    <source>
        <dbReference type="ARBA" id="ARBA00007661"/>
    </source>
</evidence>
<dbReference type="InterPro" id="IPR023074">
    <property type="entry name" value="HMG_CoA_Rdtase_cat_sf"/>
</dbReference>
<dbReference type="InterPro" id="IPR043129">
    <property type="entry name" value="ATPase_NBD"/>
</dbReference>
<evidence type="ECO:0000256" key="15">
    <source>
        <dbReference type="ARBA" id="ARBA00023136"/>
    </source>
</evidence>
<evidence type="ECO:0000256" key="14">
    <source>
        <dbReference type="ARBA" id="ARBA00023002"/>
    </source>
</evidence>